<evidence type="ECO:0000259" key="4">
    <source>
        <dbReference type="SMART" id="SM01043"/>
    </source>
</evidence>
<keyword evidence="6" id="KW-1185">Reference proteome</keyword>
<dbReference type="Pfam" id="PF24883">
    <property type="entry name" value="NPHP3_N"/>
    <property type="match status" value="1"/>
</dbReference>
<dbReference type="Gene3D" id="3.40.50.300">
    <property type="entry name" value="P-loop containing nucleotide triphosphate hydrolases"/>
    <property type="match status" value="1"/>
</dbReference>
<dbReference type="InterPro" id="IPR059106">
    <property type="entry name" value="WHD_MalT"/>
</dbReference>
<organism evidence="5 6">
    <name type="scientific">Alkalihalobacterium chitinilyticum</name>
    <dbReference type="NCBI Taxonomy" id="2980103"/>
    <lineage>
        <taxon>Bacteria</taxon>
        <taxon>Bacillati</taxon>
        <taxon>Bacillota</taxon>
        <taxon>Bacilli</taxon>
        <taxon>Bacillales</taxon>
        <taxon>Bacillaceae</taxon>
        <taxon>Alkalihalobacterium</taxon>
    </lineage>
</organism>
<dbReference type="InterPro" id="IPR011990">
    <property type="entry name" value="TPR-like_helical_dom_sf"/>
</dbReference>
<dbReference type="SUPFAM" id="SSF52540">
    <property type="entry name" value="P-loop containing nucleoside triphosphate hydrolases"/>
    <property type="match status" value="1"/>
</dbReference>
<dbReference type="SUPFAM" id="SSF46894">
    <property type="entry name" value="C-terminal effector domain of the bipartite response regulators"/>
    <property type="match status" value="1"/>
</dbReference>
<dbReference type="InterPro" id="IPR016032">
    <property type="entry name" value="Sig_transdc_resp-reg_C-effctor"/>
</dbReference>
<dbReference type="EMBL" id="JAOTPO010000002">
    <property type="protein sequence ID" value="MDE5412527.1"/>
    <property type="molecule type" value="Genomic_DNA"/>
</dbReference>
<dbReference type="Pfam" id="PF03704">
    <property type="entry name" value="BTAD"/>
    <property type="match status" value="1"/>
</dbReference>
<dbReference type="InterPro" id="IPR056884">
    <property type="entry name" value="NPHP3-like_N"/>
</dbReference>
<evidence type="ECO:0000256" key="2">
    <source>
        <dbReference type="ARBA" id="ARBA00023015"/>
    </source>
</evidence>
<dbReference type="Gene3D" id="1.10.10.10">
    <property type="entry name" value="Winged helix-like DNA-binding domain superfamily/Winged helix DNA-binding domain"/>
    <property type="match status" value="1"/>
</dbReference>
<dbReference type="InterPro" id="IPR051677">
    <property type="entry name" value="AfsR-DnrI-RedD_regulator"/>
</dbReference>
<dbReference type="SUPFAM" id="SSF48452">
    <property type="entry name" value="TPR-like"/>
    <property type="match status" value="2"/>
</dbReference>
<keyword evidence="2" id="KW-0805">Transcription regulation</keyword>
<dbReference type="InterPro" id="IPR005158">
    <property type="entry name" value="BTAD"/>
</dbReference>
<dbReference type="Gene3D" id="1.25.40.10">
    <property type="entry name" value="Tetratricopeptide repeat domain"/>
    <property type="match status" value="3"/>
</dbReference>
<proteinExistence type="predicted"/>
<name>A0ABT5VCS3_9BACI</name>
<dbReference type="Pfam" id="PF25873">
    <property type="entry name" value="WHD_MalT"/>
    <property type="match status" value="1"/>
</dbReference>
<feature type="domain" description="Bacterial transcriptional activator" evidence="4">
    <location>
        <begin position="927"/>
        <end position="1069"/>
    </location>
</feature>
<gene>
    <name evidence="5" type="ORF">N7Z68_03955</name>
</gene>
<evidence type="ECO:0000313" key="5">
    <source>
        <dbReference type="EMBL" id="MDE5412527.1"/>
    </source>
</evidence>
<dbReference type="PANTHER" id="PTHR35807">
    <property type="entry name" value="TRANSCRIPTIONAL REGULATOR REDD-RELATED"/>
    <property type="match status" value="1"/>
</dbReference>
<dbReference type="Proteomes" id="UP001148125">
    <property type="component" value="Unassembled WGS sequence"/>
</dbReference>
<sequence length="1078" mass="126790">MKKRIPVVQTKFTPPILKETNIGRLHLMRKMREMEGSRVTLIHSGPGYGKSTSLATYLKHQEKRYCWYSITKDEDHIHPFIIHMIYSVQQQFGDFGQRLLDYLVTESVLNLEEEIDYLASEYVNELMKIREPFIIVIDDLHLVEASKPIKNWLLFIIQHLPKHVHLMISSRIRPTWEVFTKMIVHGDLVEITESELAFTKDEVEVLFSDFYQISIKDEEVEQIYRKTEGWIIAIQMVWQQMKFVDQIRENEWEADTNEELFRYLALEVFSKQQKNIQNFLLKTSIFEDLNPNLLEKILEINNASELLNILVQQNLFIYQVGKDQYRYHALFKDFLLQQLHKEYSLYESLHYKLAEYFEQCAEYEKAIYHYSEIKKYERAARTIQAHGLGLLANGKIDLLSSFIEHLSVSLKNQYPLIWFIEGEISRYFCHYEKALTNYNQLIQIASEEDDVVCESLGNEGKAKIFLDTIQPAKADDYLARAISLMEKSDKKEMRILHLYSLMAENLVNLGKAYEAEKWLNKCKQLDFNYEKEELESRLYLRTGRLEKARQLLEKSKEKTEILNELSRSHRETDLILSIVYSYMGEAERSKRLAEQGILRGTSRKAPFVEACGWIRMGHAVQIEKRYNPELAVHCYETALELMDQIKMSRGKSEAYLGLCLLNGKLGKYDASKNAGIMALEEPTRVKDVWLSSYVHLALGIAAFYEEKFMDAKKELLLSCDGFNKCGCRFGETASLFWLSKLSFANNEKENFLAYMNDFLQCMNHYQYEFLLTTSSLYGPKDVQEVIPMLLEAKKQNVQTDQISSILTRLGYEQLTFHPGYTVKVQLFGDFQIWLGDKKVADKMWKREKAKELFQLFLTKKGRMLSKTELMSHLWGEVEEEAANRDFKVALNALNKVLEPERKPREVPFFVIREGSMYGLNEEAAFDIDCVAFQELVLEGMEETDAFLAKDKLKRGLELYVEEFLPSRKYNDWCSEERERYSFLYLRGSEKLAQLYVAEEQFDETIALCESILLIDRCWEEAYRLLMYCYYRKHNRSYALRMFEKCKRNLEEELGVEPMESTLRMLDIIKEPESIDQIV</sequence>
<dbReference type="PANTHER" id="PTHR35807:SF2">
    <property type="entry name" value="TRANSCRIPTIONAL ACTIVATOR DOMAIN"/>
    <property type="match status" value="1"/>
</dbReference>
<accession>A0ABT5VCS3</accession>
<dbReference type="RefSeq" id="WP_275117159.1">
    <property type="nucleotide sequence ID" value="NZ_JAOTPO010000002.1"/>
</dbReference>
<protein>
    <submittedName>
        <fullName evidence="5">Transcriptional regulator</fullName>
    </submittedName>
</protein>
<dbReference type="InterPro" id="IPR036388">
    <property type="entry name" value="WH-like_DNA-bd_sf"/>
</dbReference>
<keyword evidence="3" id="KW-0804">Transcription</keyword>
<evidence type="ECO:0000313" key="6">
    <source>
        <dbReference type="Proteomes" id="UP001148125"/>
    </source>
</evidence>
<evidence type="ECO:0000256" key="1">
    <source>
        <dbReference type="ARBA" id="ARBA00022737"/>
    </source>
</evidence>
<keyword evidence="1" id="KW-0677">Repeat</keyword>
<evidence type="ECO:0000256" key="3">
    <source>
        <dbReference type="ARBA" id="ARBA00023163"/>
    </source>
</evidence>
<dbReference type="SMART" id="SM01043">
    <property type="entry name" value="BTAD"/>
    <property type="match status" value="1"/>
</dbReference>
<reference evidence="5" key="1">
    <citation type="submission" date="2024-05" db="EMBL/GenBank/DDBJ databases">
        <title>Alkalihalobacillus sp. strain MEB203 novel alkaliphilic bacterium from Lonar Lake, India.</title>
        <authorList>
            <person name="Joshi A."/>
            <person name="Thite S."/>
            <person name="Mengade P."/>
        </authorList>
    </citation>
    <scope>NUCLEOTIDE SEQUENCE</scope>
    <source>
        <strain evidence="5">MEB 203</strain>
    </source>
</reference>
<comment type="caution">
    <text evidence="5">The sequence shown here is derived from an EMBL/GenBank/DDBJ whole genome shotgun (WGS) entry which is preliminary data.</text>
</comment>
<dbReference type="InterPro" id="IPR027417">
    <property type="entry name" value="P-loop_NTPase"/>
</dbReference>